<keyword evidence="5 8" id="KW-1133">Transmembrane helix</keyword>
<feature type="transmembrane region" description="Helical" evidence="8">
    <location>
        <begin position="200"/>
        <end position="222"/>
    </location>
</feature>
<dbReference type="EMBL" id="JAFCMP010000014">
    <property type="protein sequence ID" value="KAG5191782.1"/>
    <property type="molecule type" value="Genomic_DNA"/>
</dbReference>
<dbReference type="InterPro" id="IPR029044">
    <property type="entry name" value="Nucleotide-diphossugar_trans"/>
</dbReference>
<comment type="caution">
    <text evidence="9">The sequence shown here is derived from an EMBL/GenBank/DDBJ whole genome shotgun (WGS) entry which is preliminary data.</text>
</comment>
<feature type="compositionally biased region" description="Polar residues" evidence="7">
    <location>
        <begin position="28"/>
        <end position="41"/>
    </location>
</feature>
<dbReference type="SUPFAM" id="SSF53448">
    <property type="entry name" value="Nucleotide-diphospho-sugar transferases"/>
    <property type="match status" value="1"/>
</dbReference>
<sequence length="288" mass="31786">MQSHRAGAAEAAAEAAAAAPEAPPAAAINSSDQQVTLTPQSAEHDDADDTQASHEWAPASPVPSEGTHGTVLREEGRDAFDAEGLGISHPPKFLPANEIFFSLTSPVATTLRLQSRCSSSAYASAHVSRARSALQEQIPIVDAATQEVAAWGSTEDEDFVTPWYTYAMRALMPPLSALIAYFIYWRAANYPRSGVWWQDACAWTFIVSEAVSFLFGMTHWVWMWNLKFRKRVTQAQLGLRDEDLPTVDIMIPCYSEPTEIVEMTLKACYDMDYPAYKITIWVCDDGKV</sequence>
<dbReference type="PANTHER" id="PTHR43867:SF2">
    <property type="entry name" value="CELLULOSE SYNTHASE CATALYTIC SUBUNIT A [UDP-FORMING]"/>
    <property type="match status" value="1"/>
</dbReference>
<evidence type="ECO:0000313" key="9">
    <source>
        <dbReference type="EMBL" id="KAG5191782.1"/>
    </source>
</evidence>
<dbReference type="OrthoDB" id="72851at2759"/>
<accession>A0A835ZGK4</accession>
<evidence type="ECO:0000256" key="8">
    <source>
        <dbReference type="SAM" id="Phobius"/>
    </source>
</evidence>
<evidence type="ECO:0000256" key="4">
    <source>
        <dbReference type="ARBA" id="ARBA00022692"/>
    </source>
</evidence>
<evidence type="ECO:0000256" key="2">
    <source>
        <dbReference type="ARBA" id="ARBA00022676"/>
    </source>
</evidence>
<dbReference type="GO" id="GO:0016020">
    <property type="term" value="C:membrane"/>
    <property type="evidence" value="ECO:0007669"/>
    <property type="project" value="UniProtKB-SubCell"/>
</dbReference>
<dbReference type="Proteomes" id="UP000664859">
    <property type="component" value="Unassembled WGS sequence"/>
</dbReference>
<keyword evidence="3" id="KW-0808">Transferase</keyword>
<dbReference type="Gene3D" id="3.90.550.10">
    <property type="entry name" value="Spore Coat Polysaccharide Biosynthesis Protein SpsA, Chain A"/>
    <property type="match status" value="1"/>
</dbReference>
<evidence type="ECO:0000256" key="3">
    <source>
        <dbReference type="ARBA" id="ARBA00022679"/>
    </source>
</evidence>
<evidence type="ECO:0000313" key="10">
    <source>
        <dbReference type="Proteomes" id="UP000664859"/>
    </source>
</evidence>
<feature type="transmembrane region" description="Helical" evidence="8">
    <location>
        <begin position="170"/>
        <end position="188"/>
    </location>
</feature>
<organism evidence="9 10">
    <name type="scientific">Tribonema minus</name>
    <dbReference type="NCBI Taxonomy" id="303371"/>
    <lineage>
        <taxon>Eukaryota</taxon>
        <taxon>Sar</taxon>
        <taxon>Stramenopiles</taxon>
        <taxon>Ochrophyta</taxon>
        <taxon>PX clade</taxon>
        <taxon>Xanthophyceae</taxon>
        <taxon>Tribonematales</taxon>
        <taxon>Tribonemataceae</taxon>
        <taxon>Tribonema</taxon>
    </lineage>
</organism>
<reference evidence="9" key="1">
    <citation type="submission" date="2021-02" db="EMBL/GenBank/DDBJ databases">
        <title>First Annotated Genome of the Yellow-green Alga Tribonema minus.</title>
        <authorList>
            <person name="Mahan K.M."/>
        </authorList>
    </citation>
    <scope>NUCLEOTIDE SEQUENCE</scope>
    <source>
        <strain evidence="9">UTEX B ZZ1240</strain>
    </source>
</reference>
<dbReference type="PANTHER" id="PTHR43867">
    <property type="entry name" value="CELLULOSE SYNTHASE CATALYTIC SUBUNIT A [UDP-FORMING]"/>
    <property type="match status" value="1"/>
</dbReference>
<evidence type="ECO:0000256" key="6">
    <source>
        <dbReference type="ARBA" id="ARBA00023136"/>
    </source>
</evidence>
<keyword evidence="2" id="KW-0328">Glycosyltransferase</keyword>
<keyword evidence="10" id="KW-1185">Reference proteome</keyword>
<gene>
    <name evidence="9" type="ORF">JKP88DRAFT_174122</name>
</gene>
<evidence type="ECO:0000256" key="7">
    <source>
        <dbReference type="SAM" id="MobiDB-lite"/>
    </source>
</evidence>
<feature type="non-terminal residue" evidence="9">
    <location>
        <position position="288"/>
    </location>
</feature>
<comment type="subcellular location">
    <subcellularLocation>
        <location evidence="1">Membrane</location>
        <topology evidence="1">Multi-pass membrane protein</topology>
    </subcellularLocation>
</comment>
<feature type="region of interest" description="Disordered" evidence="7">
    <location>
        <begin position="1"/>
        <end position="69"/>
    </location>
</feature>
<evidence type="ECO:0000256" key="5">
    <source>
        <dbReference type="ARBA" id="ARBA00022989"/>
    </source>
</evidence>
<dbReference type="AlphaFoldDB" id="A0A835ZGK4"/>
<keyword evidence="6 8" id="KW-0472">Membrane</keyword>
<keyword evidence="4 8" id="KW-0812">Transmembrane</keyword>
<evidence type="ECO:0000256" key="1">
    <source>
        <dbReference type="ARBA" id="ARBA00004141"/>
    </source>
</evidence>
<name>A0A835ZGK4_9STRA</name>
<proteinExistence type="predicted"/>
<dbReference type="InterPro" id="IPR050321">
    <property type="entry name" value="Glycosyltr_2/OpgH_subfam"/>
</dbReference>
<feature type="compositionally biased region" description="Low complexity" evidence="7">
    <location>
        <begin position="8"/>
        <end position="27"/>
    </location>
</feature>
<protein>
    <submittedName>
        <fullName evidence="9">Uncharacterized protein</fullName>
    </submittedName>
</protein>
<dbReference type="GO" id="GO:0016757">
    <property type="term" value="F:glycosyltransferase activity"/>
    <property type="evidence" value="ECO:0007669"/>
    <property type="project" value="UniProtKB-KW"/>
</dbReference>